<dbReference type="EMBL" id="JACHDY010000004">
    <property type="protein sequence ID" value="MBB5318436.1"/>
    <property type="molecule type" value="Genomic_DNA"/>
</dbReference>
<organism evidence="1 2">
    <name type="scientific">Tunturiibacter empetritectus</name>
    <dbReference type="NCBI Taxonomy" id="3069691"/>
    <lineage>
        <taxon>Bacteria</taxon>
        <taxon>Pseudomonadati</taxon>
        <taxon>Acidobacteriota</taxon>
        <taxon>Terriglobia</taxon>
        <taxon>Terriglobales</taxon>
        <taxon>Acidobacteriaceae</taxon>
        <taxon>Tunturiibacter</taxon>
    </lineage>
</organism>
<dbReference type="AlphaFoldDB" id="A0A7W8IJQ8"/>
<keyword evidence="2" id="KW-1185">Reference proteome</keyword>
<accession>A0A7W8IJQ8</accession>
<dbReference type="Proteomes" id="UP000568106">
    <property type="component" value="Unassembled WGS sequence"/>
</dbReference>
<evidence type="ECO:0000313" key="2">
    <source>
        <dbReference type="Proteomes" id="UP000568106"/>
    </source>
</evidence>
<proteinExistence type="predicted"/>
<comment type="caution">
    <text evidence="1">The sequence shown here is derived from an EMBL/GenBank/DDBJ whole genome shotgun (WGS) entry which is preliminary data.</text>
</comment>
<sequence length="94" mass="10749">MCDKKTSSIGHAQQTPVERVAELMTTAETELAAFYETVFRRYGLKEAKKSAQDWIEELETMDWPADWALPNWRHVTIAAADCLALRILDHSPSR</sequence>
<evidence type="ECO:0000313" key="1">
    <source>
        <dbReference type="EMBL" id="MBB5318436.1"/>
    </source>
</evidence>
<gene>
    <name evidence="1" type="ORF">HDF09_003133</name>
</gene>
<name>A0A7W8IJQ8_9BACT</name>
<protein>
    <submittedName>
        <fullName evidence="1">Uncharacterized protein</fullName>
    </submittedName>
</protein>
<reference evidence="1" key="1">
    <citation type="submission" date="2020-08" db="EMBL/GenBank/DDBJ databases">
        <title>Genomic Encyclopedia of Type Strains, Phase IV (KMG-V): Genome sequencing to study the core and pangenomes of soil and plant-associated prokaryotes.</title>
        <authorList>
            <person name="Whitman W."/>
        </authorList>
    </citation>
    <scope>NUCLEOTIDE SEQUENCE [LARGE SCALE GENOMIC DNA]</scope>
    <source>
        <strain evidence="1">M8UP27</strain>
    </source>
</reference>